<feature type="domain" description="Nephrocystin 3-like N-terminal" evidence="2">
    <location>
        <begin position="58"/>
        <end position="217"/>
    </location>
</feature>
<gene>
    <name evidence="3" type="ORF">L873DRAFT_1822271</name>
</gene>
<evidence type="ECO:0000256" key="1">
    <source>
        <dbReference type="ARBA" id="ARBA00022737"/>
    </source>
</evidence>
<reference evidence="3 4" key="1">
    <citation type="journal article" date="2018" name="Nat. Ecol. Evol.">
        <title>Pezizomycetes genomes reveal the molecular basis of ectomycorrhizal truffle lifestyle.</title>
        <authorList>
            <person name="Murat C."/>
            <person name="Payen T."/>
            <person name="Noel B."/>
            <person name="Kuo A."/>
            <person name="Morin E."/>
            <person name="Chen J."/>
            <person name="Kohler A."/>
            <person name="Krizsan K."/>
            <person name="Balestrini R."/>
            <person name="Da Silva C."/>
            <person name="Montanini B."/>
            <person name="Hainaut M."/>
            <person name="Levati E."/>
            <person name="Barry K.W."/>
            <person name="Belfiori B."/>
            <person name="Cichocki N."/>
            <person name="Clum A."/>
            <person name="Dockter R.B."/>
            <person name="Fauchery L."/>
            <person name="Guy J."/>
            <person name="Iotti M."/>
            <person name="Le Tacon F."/>
            <person name="Lindquist E.A."/>
            <person name="Lipzen A."/>
            <person name="Malagnac F."/>
            <person name="Mello A."/>
            <person name="Molinier V."/>
            <person name="Miyauchi S."/>
            <person name="Poulain J."/>
            <person name="Riccioni C."/>
            <person name="Rubini A."/>
            <person name="Sitrit Y."/>
            <person name="Splivallo R."/>
            <person name="Traeger S."/>
            <person name="Wang M."/>
            <person name="Zifcakova L."/>
            <person name="Wipf D."/>
            <person name="Zambonelli A."/>
            <person name="Paolocci F."/>
            <person name="Nowrousian M."/>
            <person name="Ottonello S."/>
            <person name="Baldrian P."/>
            <person name="Spatafora J.W."/>
            <person name="Henrissat B."/>
            <person name="Nagy L.G."/>
            <person name="Aury J.M."/>
            <person name="Wincker P."/>
            <person name="Grigoriev I.V."/>
            <person name="Bonfante P."/>
            <person name="Martin F.M."/>
        </authorList>
    </citation>
    <scope>NUCLEOTIDE SEQUENCE [LARGE SCALE GENOMIC DNA]</scope>
    <source>
        <strain evidence="3 4">120613-1</strain>
    </source>
</reference>
<evidence type="ECO:0000259" key="2">
    <source>
        <dbReference type="Pfam" id="PF24883"/>
    </source>
</evidence>
<keyword evidence="1" id="KW-0677">Repeat</keyword>
<protein>
    <recommendedName>
        <fullName evidence="2">Nephrocystin 3-like N-terminal domain-containing protein</fullName>
    </recommendedName>
</protein>
<sequence>MNSAAHQNPRVTTNTWGNVADSYKNVWMLDEKRQILEWLYPLASLERHQTVCGGRVDGVGDWVLQTNEFKKWHTSEDGVNPVLFCYGDPGVGKTYMSSLVIDTLHDRIFGDNVTVACVYCDFHAQNEKSAATVLGALLKQVVEGMETIPNQLQSAFESAKRQLDGRTLRLPQILSMLLKSLSPLQQVFICIDALDEFPAKNRPELWESLQNIVRECPTLVYSLLEDQTSLPRSRYILLKVPLWFI</sequence>
<dbReference type="SUPFAM" id="SSF52540">
    <property type="entry name" value="P-loop containing nucleoside triphosphate hydrolases"/>
    <property type="match status" value="1"/>
</dbReference>
<accession>A0A3N4IZM0</accession>
<evidence type="ECO:0000313" key="4">
    <source>
        <dbReference type="Proteomes" id="UP000276215"/>
    </source>
</evidence>
<dbReference type="Gene3D" id="3.40.50.300">
    <property type="entry name" value="P-loop containing nucleotide triphosphate hydrolases"/>
    <property type="match status" value="1"/>
</dbReference>
<proteinExistence type="predicted"/>
<keyword evidence="4" id="KW-1185">Reference proteome</keyword>
<dbReference type="Pfam" id="PF24883">
    <property type="entry name" value="NPHP3_N"/>
    <property type="match status" value="1"/>
</dbReference>
<evidence type="ECO:0000313" key="3">
    <source>
        <dbReference type="EMBL" id="RPA89741.1"/>
    </source>
</evidence>
<dbReference type="InterPro" id="IPR027417">
    <property type="entry name" value="P-loop_NTPase"/>
</dbReference>
<name>A0A3N4IZM0_9PEZI</name>
<organism evidence="3 4">
    <name type="scientific">Choiromyces venosus 120613-1</name>
    <dbReference type="NCBI Taxonomy" id="1336337"/>
    <lineage>
        <taxon>Eukaryota</taxon>
        <taxon>Fungi</taxon>
        <taxon>Dikarya</taxon>
        <taxon>Ascomycota</taxon>
        <taxon>Pezizomycotina</taxon>
        <taxon>Pezizomycetes</taxon>
        <taxon>Pezizales</taxon>
        <taxon>Tuberaceae</taxon>
        <taxon>Choiromyces</taxon>
    </lineage>
</organism>
<dbReference type="PANTHER" id="PTHR10039">
    <property type="entry name" value="AMELOGENIN"/>
    <property type="match status" value="1"/>
</dbReference>
<dbReference type="OrthoDB" id="1577640at2759"/>
<dbReference type="InterPro" id="IPR056884">
    <property type="entry name" value="NPHP3-like_N"/>
</dbReference>
<dbReference type="PANTHER" id="PTHR10039:SF16">
    <property type="entry name" value="GPI INOSITOL-DEACYLASE"/>
    <property type="match status" value="1"/>
</dbReference>
<dbReference type="AlphaFoldDB" id="A0A3N4IZM0"/>
<dbReference type="EMBL" id="ML120558">
    <property type="protein sequence ID" value="RPA89741.1"/>
    <property type="molecule type" value="Genomic_DNA"/>
</dbReference>
<dbReference type="Proteomes" id="UP000276215">
    <property type="component" value="Unassembled WGS sequence"/>
</dbReference>